<organism evidence="3">
    <name type="scientific">Onchocerca flexuosa</name>
    <dbReference type="NCBI Taxonomy" id="387005"/>
    <lineage>
        <taxon>Eukaryota</taxon>
        <taxon>Metazoa</taxon>
        <taxon>Ecdysozoa</taxon>
        <taxon>Nematoda</taxon>
        <taxon>Chromadorea</taxon>
        <taxon>Rhabditida</taxon>
        <taxon>Spirurina</taxon>
        <taxon>Spiruromorpha</taxon>
        <taxon>Filarioidea</taxon>
        <taxon>Onchocercidae</taxon>
        <taxon>Onchocerca</taxon>
    </lineage>
</organism>
<dbReference type="AlphaFoldDB" id="A0A183I806"/>
<dbReference type="WBParaSite" id="OFLC_0001588101-mRNA-1">
    <property type="protein sequence ID" value="OFLC_0001588101-mRNA-1"/>
    <property type="gene ID" value="OFLC_0001588101"/>
</dbReference>
<dbReference type="Proteomes" id="UP000267606">
    <property type="component" value="Unassembled WGS sequence"/>
</dbReference>
<evidence type="ECO:0000313" key="3">
    <source>
        <dbReference type="WBParaSite" id="OFLC_0001588101-mRNA-1"/>
    </source>
</evidence>
<reference evidence="1 2" key="2">
    <citation type="submission" date="2018-11" db="EMBL/GenBank/DDBJ databases">
        <authorList>
            <consortium name="Pathogen Informatics"/>
        </authorList>
    </citation>
    <scope>NUCLEOTIDE SEQUENCE [LARGE SCALE GENOMIC DNA]</scope>
</reference>
<name>A0A183I806_9BILA</name>
<evidence type="ECO:0000313" key="1">
    <source>
        <dbReference type="EMBL" id="VDP24418.1"/>
    </source>
</evidence>
<accession>A0A183I806</accession>
<dbReference type="EMBL" id="UZAJ01043098">
    <property type="protein sequence ID" value="VDP24418.1"/>
    <property type="molecule type" value="Genomic_DNA"/>
</dbReference>
<evidence type="ECO:0000313" key="2">
    <source>
        <dbReference type="Proteomes" id="UP000267606"/>
    </source>
</evidence>
<reference evidence="3" key="1">
    <citation type="submission" date="2016-06" db="UniProtKB">
        <authorList>
            <consortium name="WormBaseParasite"/>
        </authorList>
    </citation>
    <scope>IDENTIFICATION</scope>
</reference>
<proteinExistence type="predicted"/>
<dbReference type="STRING" id="387005.A0A183I806"/>
<gene>
    <name evidence="1" type="ORF">OFLC_LOCUS15868</name>
</gene>
<keyword evidence="2" id="KW-1185">Reference proteome</keyword>
<sequence>MGKEMNWMLKESASSKCFPNGGDAAAVAAAAAAAATASVNNGNSTTGFQLARLLLAQLQAQRDASSMLS</sequence>
<protein>
    <submittedName>
        <fullName evidence="3">OAR domain-containing protein</fullName>
    </submittedName>
</protein>